<accession>A0A8H9GI58</accession>
<dbReference type="Proteomes" id="UP000655589">
    <property type="component" value="Unassembled WGS sequence"/>
</dbReference>
<protein>
    <submittedName>
        <fullName evidence="2">Uncharacterized protein</fullName>
    </submittedName>
</protein>
<comment type="caution">
    <text evidence="2">The sequence shown here is derived from an EMBL/GenBank/DDBJ whole genome shotgun (WGS) entry which is preliminary data.</text>
</comment>
<dbReference type="AlphaFoldDB" id="A0A8H9GI58"/>
<sequence>MTSVGVVNELRSLVLGLSQQTTPQPPPKAHTMSKAGQSVNPLTGQTLAKADPYIALP</sequence>
<evidence type="ECO:0000313" key="3">
    <source>
        <dbReference type="Proteomes" id="UP000655589"/>
    </source>
</evidence>
<reference evidence="2" key="2">
    <citation type="submission" date="2020-09" db="EMBL/GenBank/DDBJ databases">
        <authorList>
            <person name="Sun Q."/>
            <person name="Ohkuma M."/>
        </authorList>
    </citation>
    <scope>NUCLEOTIDE SEQUENCE</scope>
    <source>
        <strain evidence="2">JCM 3051</strain>
    </source>
</reference>
<organism evidence="2 3">
    <name type="scientific">Promicromonospora citrea</name>
    <dbReference type="NCBI Taxonomy" id="43677"/>
    <lineage>
        <taxon>Bacteria</taxon>
        <taxon>Bacillati</taxon>
        <taxon>Actinomycetota</taxon>
        <taxon>Actinomycetes</taxon>
        <taxon>Micrococcales</taxon>
        <taxon>Promicromonosporaceae</taxon>
        <taxon>Promicromonospora</taxon>
    </lineage>
</organism>
<evidence type="ECO:0000256" key="1">
    <source>
        <dbReference type="SAM" id="MobiDB-lite"/>
    </source>
</evidence>
<evidence type="ECO:0000313" key="2">
    <source>
        <dbReference type="EMBL" id="GGM20741.1"/>
    </source>
</evidence>
<proteinExistence type="predicted"/>
<dbReference type="EMBL" id="BMPT01000005">
    <property type="protein sequence ID" value="GGM20741.1"/>
    <property type="molecule type" value="Genomic_DNA"/>
</dbReference>
<feature type="region of interest" description="Disordered" evidence="1">
    <location>
        <begin position="17"/>
        <end position="44"/>
    </location>
</feature>
<gene>
    <name evidence="2" type="ORF">GCM10010102_15500</name>
</gene>
<reference evidence="2" key="1">
    <citation type="journal article" date="2014" name="Int. J. Syst. Evol. Microbiol.">
        <title>Complete genome sequence of Corynebacterium casei LMG S-19264T (=DSM 44701T), isolated from a smear-ripened cheese.</title>
        <authorList>
            <consortium name="US DOE Joint Genome Institute (JGI-PGF)"/>
            <person name="Walter F."/>
            <person name="Albersmeier A."/>
            <person name="Kalinowski J."/>
            <person name="Ruckert C."/>
        </authorList>
    </citation>
    <scope>NUCLEOTIDE SEQUENCE</scope>
    <source>
        <strain evidence="2">JCM 3051</strain>
    </source>
</reference>
<feature type="compositionally biased region" description="Polar residues" evidence="1">
    <location>
        <begin position="34"/>
        <end position="44"/>
    </location>
</feature>
<name>A0A8H9GI58_9MICO</name>
<keyword evidence="3" id="KW-1185">Reference proteome</keyword>